<dbReference type="Proteomes" id="UP001304769">
    <property type="component" value="Unassembled WGS sequence"/>
</dbReference>
<feature type="compositionally biased region" description="Low complexity" evidence="1">
    <location>
        <begin position="287"/>
        <end position="297"/>
    </location>
</feature>
<protein>
    <submittedName>
        <fullName evidence="3">Flagellar hook-length control protein FliK</fullName>
    </submittedName>
</protein>
<feature type="compositionally biased region" description="Low complexity" evidence="1">
    <location>
        <begin position="14"/>
        <end position="28"/>
    </location>
</feature>
<dbReference type="Gene3D" id="3.30.750.140">
    <property type="match status" value="1"/>
</dbReference>
<evidence type="ECO:0000313" key="4">
    <source>
        <dbReference type="Proteomes" id="UP001304769"/>
    </source>
</evidence>
<dbReference type="RefSeq" id="WP_323281062.1">
    <property type="nucleotide sequence ID" value="NZ_JAYGGQ010000022.1"/>
</dbReference>
<keyword evidence="3" id="KW-0966">Cell projection</keyword>
<comment type="caution">
    <text evidence="3">The sequence shown here is derived from an EMBL/GenBank/DDBJ whole genome shotgun (WGS) entry which is preliminary data.</text>
</comment>
<dbReference type="InterPro" id="IPR021136">
    <property type="entry name" value="Flagellar_hook_control-like_C"/>
</dbReference>
<feature type="region of interest" description="Disordered" evidence="1">
    <location>
        <begin position="1"/>
        <end position="28"/>
    </location>
</feature>
<evidence type="ECO:0000259" key="2">
    <source>
        <dbReference type="Pfam" id="PF02120"/>
    </source>
</evidence>
<feature type="compositionally biased region" description="Low complexity" evidence="1">
    <location>
        <begin position="44"/>
        <end position="54"/>
    </location>
</feature>
<dbReference type="EMBL" id="JAYGGQ010000022">
    <property type="protein sequence ID" value="MEA5457151.1"/>
    <property type="molecule type" value="Genomic_DNA"/>
</dbReference>
<feature type="region of interest" description="Disordered" evidence="1">
    <location>
        <begin position="287"/>
        <end position="334"/>
    </location>
</feature>
<evidence type="ECO:0000256" key="1">
    <source>
        <dbReference type="SAM" id="MobiDB-lite"/>
    </source>
</evidence>
<keyword evidence="3" id="KW-0282">Flagellum</keyword>
<feature type="region of interest" description="Disordered" evidence="1">
    <location>
        <begin position="437"/>
        <end position="501"/>
    </location>
</feature>
<accession>A0ABU5TCH6</accession>
<feature type="region of interest" description="Disordered" evidence="1">
    <location>
        <begin position="44"/>
        <end position="86"/>
    </location>
</feature>
<sequence length="501" mass="46076">MTSMTVAPPVAQPAGSSGSAAGSASGRDSAGAFAAALAGMDAGSLARGRGADGAAPRHDRVRPEGARADTTDDDGAATAPSDAQDPLLVASCAGLVPRLDANGGGGEPTPGSASALVAAGGPGLPGAGVMRTELPGQEGTGSRVPDPSGPFPGAVGAAGLSTAGVMVGDAVAAGGIGVDDGAASPASGTGTLGSVGLGPGAVPRGQEGADAVGSAGAGGGSAVHGAGASAGGSAALGTGAGAGGLDPAAPGGAGAAGGVGAAGGARALIPAGADRVAGPPGAAGIPAGSVAPPASGSDWQPALAAGAASGRRETASSADAPQAPSAGLPPSFAPPAPYATRGAVVLEAAQGVPVPAPPSFAPQLAKPLFTLTAAAPGEHVMIVKVTPEDLGPVTVQAHIGAGGVRVELFAPTDAGRAAVQAALPELRRDLASSGIGASLDLSSRSTPQDSGAGGQRGSGGTADRGTQHGRQTAGVSLARLVGARASPAPPGSHDTGLDILA</sequence>
<dbReference type="CDD" id="cd17470">
    <property type="entry name" value="T3SS_Flik_C"/>
    <property type="match status" value="1"/>
</dbReference>
<keyword evidence="4" id="KW-1185">Reference proteome</keyword>
<feature type="region of interest" description="Disordered" evidence="1">
    <location>
        <begin position="194"/>
        <end position="230"/>
    </location>
</feature>
<dbReference type="InterPro" id="IPR038610">
    <property type="entry name" value="FliK-like_C_sf"/>
</dbReference>
<feature type="compositionally biased region" description="Low complexity" evidence="1">
    <location>
        <begin position="315"/>
        <end position="326"/>
    </location>
</feature>
<name>A0ABU5TCH6_9MICC</name>
<feature type="region of interest" description="Disordered" evidence="1">
    <location>
        <begin position="100"/>
        <end position="155"/>
    </location>
</feature>
<feature type="compositionally biased region" description="Basic and acidic residues" evidence="1">
    <location>
        <begin position="55"/>
        <end position="70"/>
    </location>
</feature>
<evidence type="ECO:0000313" key="3">
    <source>
        <dbReference type="EMBL" id="MEA5457151.1"/>
    </source>
</evidence>
<feature type="compositionally biased region" description="Gly residues" evidence="1">
    <location>
        <begin position="451"/>
        <end position="462"/>
    </location>
</feature>
<proteinExistence type="predicted"/>
<organism evidence="3 4">
    <name type="scientific">Sinomonas terricola</name>
    <dbReference type="NCBI Taxonomy" id="3110330"/>
    <lineage>
        <taxon>Bacteria</taxon>
        <taxon>Bacillati</taxon>
        <taxon>Actinomycetota</taxon>
        <taxon>Actinomycetes</taxon>
        <taxon>Micrococcales</taxon>
        <taxon>Micrococcaceae</taxon>
        <taxon>Sinomonas</taxon>
    </lineage>
</organism>
<gene>
    <name evidence="3" type="ORF">SPF06_20720</name>
</gene>
<keyword evidence="3" id="KW-0969">Cilium</keyword>
<feature type="domain" description="Flagellar hook-length control protein-like C-terminal" evidence="2">
    <location>
        <begin position="373"/>
        <end position="448"/>
    </location>
</feature>
<reference evidence="3 4" key="1">
    <citation type="submission" date="2023-12" db="EMBL/GenBank/DDBJ databases">
        <title>Sinomonas terricola sp. nov, isolated from litchi orchard soil in Guangdong, PR China.</title>
        <authorList>
            <person name="Jiaxin W."/>
            <person name="Yang Z."/>
            <person name="Honghui Z."/>
        </authorList>
    </citation>
    <scope>NUCLEOTIDE SEQUENCE [LARGE SCALE GENOMIC DNA]</scope>
    <source>
        <strain evidence="3 4">JGH33</strain>
    </source>
</reference>
<dbReference type="Pfam" id="PF02120">
    <property type="entry name" value="Flg_hook"/>
    <property type="match status" value="1"/>
</dbReference>